<accession>A0A9P0K0R8</accession>
<feature type="compositionally biased region" description="Low complexity" evidence="1">
    <location>
        <begin position="147"/>
        <end position="159"/>
    </location>
</feature>
<protein>
    <recommendedName>
        <fullName evidence="4">BED-type domain-containing protein</fullName>
    </recommendedName>
</protein>
<keyword evidence="3" id="KW-1185">Reference proteome</keyword>
<dbReference type="AlphaFoldDB" id="A0A9P0K0R8"/>
<proteinExistence type="predicted"/>
<gene>
    <name evidence="2" type="ORF">ACAOBT_LOCUS4427</name>
</gene>
<feature type="compositionally biased region" description="Basic and acidic residues" evidence="1">
    <location>
        <begin position="118"/>
        <end position="132"/>
    </location>
</feature>
<feature type="region of interest" description="Disordered" evidence="1">
    <location>
        <begin position="109"/>
        <end position="162"/>
    </location>
</feature>
<sequence>MAFQSQKAVPNPKEIPIIKALQSPQRFPECNILLASSGAIASPNRDNLVRPSSHMWQLFDIEKTDKKSKAVCKFCCFKYAFPNATRMTNHILNQCSKCPLEIKQKYGNEIQSSSKSSTSEEKESNKDIRLEALEDTSLPSTSKKDASSMSSSSESPLPSVKRKKASCQQTLSGFFDKIAVSESSQIDEALARALYASGAPFSLFKINIGDRESESNCSRLKGGGLVLVGVDVFTPSDAFNAWQNSNSSLSPNKFLRHGGGYSQGVRGVSSKAA</sequence>
<evidence type="ECO:0000313" key="3">
    <source>
        <dbReference type="Proteomes" id="UP001152888"/>
    </source>
</evidence>
<reference evidence="2" key="1">
    <citation type="submission" date="2022-03" db="EMBL/GenBank/DDBJ databases">
        <authorList>
            <person name="Sayadi A."/>
        </authorList>
    </citation>
    <scope>NUCLEOTIDE SEQUENCE</scope>
</reference>
<evidence type="ECO:0000256" key="1">
    <source>
        <dbReference type="SAM" id="MobiDB-lite"/>
    </source>
</evidence>
<evidence type="ECO:0000313" key="2">
    <source>
        <dbReference type="EMBL" id="CAH1961974.1"/>
    </source>
</evidence>
<evidence type="ECO:0008006" key="4">
    <source>
        <dbReference type="Google" id="ProtNLM"/>
    </source>
</evidence>
<name>A0A9P0K0R8_ACAOB</name>
<dbReference type="Proteomes" id="UP001152888">
    <property type="component" value="Unassembled WGS sequence"/>
</dbReference>
<organism evidence="2 3">
    <name type="scientific">Acanthoscelides obtectus</name>
    <name type="common">Bean weevil</name>
    <name type="synonym">Bruchus obtectus</name>
    <dbReference type="NCBI Taxonomy" id="200917"/>
    <lineage>
        <taxon>Eukaryota</taxon>
        <taxon>Metazoa</taxon>
        <taxon>Ecdysozoa</taxon>
        <taxon>Arthropoda</taxon>
        <taxon>Hexapoda</taxon>
        <taxon>Insecta</taxon>
        <taxon>Pterygota</taxon>
        <taxon>Neoptera</taxon>
        <taxon>Endopterygota</taxon>
        <taxon>Coleoptera</taxon>
        <taxon>Polyphaga</taxon>
        <taxon>Cucujiformia</taxon>
        <taxon>Chrysomeloidea</taxon>
        <taxon>Chrysomelidae</taxon>
        <taxon>Bruchinae</taxon>
        <taxon>Bruchini</taxon>
        <taxon>Acanthoscelides</taxon>
    </lineage>
</organism>
<dbReference type="EMBL" id="CAKOFQ010006698">
    <property type="protein sequence ID" value="CAH1961974.1"/>
    <property type="molecule type" value="Genomic_DNA"/>
</dbReference>
<comment type="caution">
    <text evidence="2">The sequence shown here is derived from an EMBL/GenBank/DDBJ whole genome shotgun (WGS) entry which is preliminary data.</text>
</comment>